<dbReference type="Proteomes" id="UP000192599">
    <property type="component" value="Unassembled WGS sequence"/>
</dbReference>
<evidence type="ECO:0000313" key="1">
    <source>
        <dbReference type="EMBL" id="OQR41796.1"/>
    </source>
</evidence>
<dbReference type="EMBL" id="LNTC01000026">
    <property type="protein sequence ID" value="OQR41796.1"/>
    <property type="molecule type" value="Genomic_DNA"/>
</dbReference>
<dbReference type="EMBL" id="CP099556">
    <property type="protein sequence ID" value="UYF44064.1"/>
    <property type="molecule type" value="Genomic_DNA"/>
</dbReference>
<dbReference type="AlphaFoldDB" id="A0A1V9VCI9"/>
<gene>
    <name evidence="1" type="ORF">AS859_03480</name>
    <name evidence="2" type="ORF">NGX11_03785</name>
</gene>
<evidence type="ECO:0000313" key="2">
    <source>
        <dbReference type="EMBL" id="UYF44064.1"/>
    </source>
</evidence>
<protein>
    <submittedName>
        <fullName evidence="1">Sodium-dependent tyrosine transporter</fullName>
    </submittedName>
</protein>
<reference evidence="2" key="2">
    <citation type="journal article" date="2022" name="Front. Microbiol.">
        <title>Species classification and novel plasmid identifications in Arcobacter cryaerophilus and Arcobacter cryaerophilus-like organisms.</title>
        <authorList>
            <person name="Zhou G."/>
            <person name="Wang M."/>
            <person name="Wang H."/>
            <person name="Chen X."/>
            <person name="Gu Y."/>
            <person name="Shao Z."/>
            <person name="Zhang J."/>
            <person name="Zhang M."/>
        </authorList>
    </citation>
    <scope>NUCLEOTIDE SEQUENCE</scope>
    <source>
        <strain evidence="2">ICDCAC48</strain>
    </source>
</reference>
<name>A0A1V9VCI9_9BACT</name>
<sequence length="66" mass="7932">MFVQLNERVLLNLSKITRTKIDHVEDGIRVRFYEGQYQVAKSKRFETVEDANKWLFELLKPFNSQN</sequence>
<accession>A0A1V9VCI9</accession>
<dbReference type="Proteomes" id="UP001164100">
    <property type="component" value="Chromosome"/>
</dbReference>
<dbReference type="RefSeq" id="WP_066221262.1">
    <property type="nucleotide sequence ID" value="NZ_CP060694.1"/>
</dbReference>
<organism evidence="1 3">
    <name type="scientific">Aliarcobacter cryaerophilus</name>
    <dbReference type="NCBI Taxonomy" id="28198"/>
    <lineage>
        <taxon>Bacteria</taxon>
        <taxon>Pseudomonadati</taxon>
        <taxon>Campylobacterota</taxon>
        <taxon>Epsilonproteobacteria</taxon>
        <taxon>Campylobacterales</taxon>
        <taxon>Arcobacteraceae</taxon>
        <taxon>Aliarcobacter</taxon>
    </lineage>
</organism>
<reference evidence="1 3" key="1">
    <citation type="submission" date="2017-04" db="EMBL/GenBank/DDBJ databases">
        <title>Accumulation and expression of multiple antibiotic resistance genes in Arcobacter cryaerophilus that thrives in sewage.</title>
        <authorList>
            <person name="Millar J.A."/>
            <person name="Raghavan R."/>
        </authorList>
    </citation>
    <scope>NUCLEOTIDE SEQUENCE [LARGE SCALE GENOMIC DNA]</scope>
    <source>
        <strain evidence="1 3">AZT-1</strain>
    </source>
</reference>
<evidence type="ECO:0000313" key="3">
    <source>
        <dbReference type="Proteomes" id="UP000192599"/>
    </source>
</evidence>
<proteinExistence type="predicted"/>